<protein>
    <submittedName>
        <fullName evidence="2">Uncharacterized protein</fullName>
    </submittedName>
</protein>
<feature type="transmembrane region" description="Helical" evidence="1">
    <location>
        <begin position="44"/>
        <end position="66"/>
    </location>
</feature>
<dbReference type="AlphaFoldDB" id="A0A2T0VBG4"/>
<dbReference type="OrthoDB" id="5193693at2"/>
<reference evidence="2 3" key="1">
    <citation type="submission" date="2018-03" db="EMBL/GenBank/DDBJ databases">
        <title>Genomic Encyclopedia of Type Strains, Phase III (KMG-III): the genomes of soil and plant-associated and newly described type strains.</title>
        <authorList>
            <person name="Whitman W."/>
        </authorList>
    </citation>
    <scope>NUCLEOTIDE SEQUENCE [LARGE SCALE GENOMIC DNA]</scope>
    <source>
        <strain evidence="2 3">CGMCC 1.12484</strain>
    </source>
</reference>
<organism evidence="2 3">
    <name type="scientific">Glaciihabitans tibetensis</name>
    <dbReference type="NCBI Taxonomy" id="1266600"/>
    <lineage>
        <taxon>Bacteria</taxon>
        <taxon>Bacillati</taxon>
        <taxon>Actinomycetota</taxon>
        <taxon>Actinomycetes</taxon>
        <taxon>Micrococcales</taxon>
        <taxon>Microbacteriaceae</taxon>
        <taxon>Glaciihabitans</taxon>
    </lineage>
</organism>
<feature type="transmembrane region" description="Helical" evidence="1">
    <location>
        <begin position="15"/>
        <end position="37"/>
    </location>
</feature>
<dbReference type="Proteomes" id="UP000237983">
    <property type="component" value="Unassembled WGS sequence"/>
</dbReference>
<name>A0A2T0VBG4_9MICO</name>
<evidence type="ECO:0000313" key="2">
    <source>
        <dbReference type="EMBL" id="PRY67532.1"/>
    </source>
</evidence>
<comment type="caution">
    <text evidence="2">The sequence shown here is derived from an EMBL/GenBank/DDBJ whole genome shotgun (WGS) entry which is preliminary data.</text>
</comment>
<sequence>MTEYELLGLWAKARLHIIVSQLAPTFLLIVTVALLFAGLDEASVAVRVATAGILLASGVLGAVAQISAANEAIAVADDLSSVSSVGAVTRRIVAQRPWVNVVRFVSPTIFVVIYLALLLALFI</sequence>
<dbReference type="RefSeq" id="WP_106213192.1">
    <property type="nucleotide sequence ID" value="NZ_PVTL01000006.1"/>
</dbReference>
<keyword evidence="1" id="KW-1133">Transmembrane helix</keyword>
<feature type="transmembrane region" description="Helical" evidence="1">
    <location>
        <begin position="104"/>
        <end position="122"/>
    </location>
</feature>
<dbReference type="EMBL" id="PVTL01000006">
    <property type="protein sequence ID" value="PRY67532.1"/>
    <property type="molecule type" value="Genomic_DNA"/>
</dbReference>
<gene>
    <name evidence="2" type="ORF">B0I08_106139</name>
</gene>
<evidence type="ECO:0000313" key="3">
    <source>
        <dbReference type="Proteomes" id="UP000237983"/>
    </source>
</evidence>
<proteinExistence type="predicted"/>
<keyword evidence="3" id="KW-1185">Reference proteome</keyword>
<keyword evidence="1" id="KW-0472">Membrane</keyword>
<accession>A0A2T0VBG4</accession>
<keyword evidence="1" id="KW-0812">Transmembrane</keyword>
<evidence type="ECO:0000256" key="1">
    <source>
        <dbReference type="SAM" id="Phobius"/>
    </source>
</evidence>